<feature type="region of interest" description="Disordered" evidence="3">
    <location>
        <begin position="125"/>
        <end position="148"/>
    </location>
</feature>
<dbReference type="Gene3D" id="2.60.40.790">
    <property type="match status" value="1"/>
</dbReference>
<feature type="compositionally biased region" description="Low complexity" evidence="3">
    <location>
        <begin position="131"/>
        <end position="148"/>
    </location>
</feature>
<protein>
    <submittedName>
        <fullName evidence="5">HSP20 family protein</fullName>
    </submittedName>
</protein>
<name>A0A1I5AFV4_9MICO</name>
<evidence type="ECO:0000256" key="2">
    <source>
        <dbReference type="RuleBase" id="RU003616"/>
    </source>
</evidence>
<proteinExistence type="inferred from homology"/>
<evidence type="ECO:0000259" key="4">
    <source>
        <dbReference type="PROSITE" id="PS01031"/>
    </source>
</evidence>
<evidence type="ECO:0000313" key="5">
    <source>
        <dbReference type="EMBL" id="SFN61280.1"/>
    </source>
</evidence>
<dbReference type="AlphaFoldDB" id="A0A1I5AFV4"/>
<feature type="domain" description="SHSP" evidence="4">
    <location>
        <begin position="22"/>
        <end position="133"/>
    </location>
</feature>
<dbReference type="OrthoDB" id="5242916at2"/>
<dbReference type="EMBL" id="FOVM01000003">
    <property type="protein sequence ID" value="SFN61280.1"/>
    <property type="molecule type" value="Genomic_DNA"/>
</dbReference>
<accession>A0A1I5AFV4</accession>
<dbReference type="SUPFAM" id="SSF49764">
    <property type="entry name" value="HSP20-like chaperones"/>
    <property type="match status" value="1"/>
</dbReference>
<evidence type="ECO:0000256" key="1">
    <source>
        <dbReference type="PROSITE-ProRule" id="PRU00285"/>
    </source>
</evidence>
<organism evidence="5 6">
    <name type="scientific">Mycetocola miduiensis</name>
    <dbReference type="NCBI Taxonomy" id="995034"/>
    <lineage>
        <taxon>Bacteria</taxon>
        <taxon>Bacillati</taxon>
        <taxon>Actinomycetota</taxon>
        <taxon>Actinomycetes</taxon>
        <taxon>Micrococcales</taxon>
        <taxon>Microbacteriaceae</taxon>
        <taxon>Mycetocola</taxon>
    </lineage>
</organism>
<dbReference type="InterPro" id="IPR031107">
    <property type="entry name" value="Small_HSP"/>
</dbReference>
<dbReference type="InterPro" id="IPR002068">
    <property type="entry name" value="A-crystallin/Hsp20_dom"/>
</dbReference>
<evidence type="ECO:0000313" key="6">
    <source>
        <dbReference type="Proteomes" id="UP000198867"/>
    </source>
</evidence>
<evidence type="ECO:0000256" key="3">
    <source>
        <dbReference type="SAM" id="MobiDB-lite"/>
    </source>
</evidence>
<dbReference type="RefSeq" id="WP_090710050.1">
    <property type="nucleotide sequence ID" value="NZ_FOVM01000003.1"/>
</dbReference>
<reference evidence="6" key="1">
    <citation type="submission" date="2016-10" db="EMBL/GenBank/DDBJ databases">
        <authorList>
            <person name="Varghese N."/>
            <person name="Submissions S."/>
        </authorList>
    </citation>
    <scope>NUCLEOTIDE SEQUENCE [LARGE SCALE GENOMIC DNA]</scope>
    <source>
        <strain evidence="6">CGMCC 1.11101</strain>
    </source>
</reference>
<keyword evidence="6" id="KW-1185">Reference proteome</keyword>
<dbReference type="CDD" id="cd06464">
    <property type="entry name" value="ACD_sHsps-like"/>
    <property type="match status" value="1"/>
</dbReference>
<dbReference type="Proteomes" id="UP000198867">
    <property type="component" value="Unassembled WGS sequence"/>
</dbReference>
<sequence>MTLMGFDTIRDVERAVEQSLPQNRRTWAVPIEAFRHGDEYTVAIDLPGVSNDDIDVRVERNVVSIRARRKGLRGPDDELLIDERPRGEFVRQLYLGDSLDSQRLSAVLRDGVLVLKIPVDESSKPRKVTISSSSDDAAAASSDVPVSR</sequence>
<dbReference type="Pfam" id="PF00011">
    <property type="entry name" value="HSP20"/>
    <property type="match status" value="1"/>
</dbReference>
<comment type="similarity">
    <text evidence="1 2">Belongs to the small heat shock protein (HSP20) family.</text>
</comment>
<dbReference type="PROSITE" id="PS01031">
    <property type="entry name" value="SHSP"/>
    <property type="match status" value="1"/>
</dbReference>
<dbReference type="PANTHER" id="PTHR11527">
    <property type="entry name" value="HEAT-SHOCK PROTEIN 20 FAMILY MEMBER"/>
    <property type="match status" value="1"/>
</dbReference>
<dbReference type="STRING" id="995034.SAMN05216219_1426"/>
<dbReference type="InterPro" id="IPR008978">
    <property type="entry name" value="HSP20-like_chaperone"/>
</dbReference>
<gene>
    <name evidence="5" type="ORF">SAMN05216219_1426</name>
</gene>